<dbReference type="GO" id="GO:0003677">
    <property type="term" value="F:DNA binding"/>
    <property type="evidence" value="ECO:0007669"/>
    <property type="project" value="InterPro"/>
</dbReference>
<dbReference type="InterPro" id="IPR011993">
    <property type="entry name" value="PH-like_dom_sf"/>
</dbReference>
<dbReference type="GO" id="GO:0030527">
    <property type="term" value="F:structural constituent of chromatin"/>
    <property type="evidence" value="ECO:0007669"/>
    <property type="project" value="InterPro"/>
</dbReference>
<dbReference type="Gene3D" id="6.10.250.3060">
    <property type="match status" value="1"/>
</dbReference>
<dbReference type="PROSITE" id="PS50010">
    <property type="entry name" value="DH_2"/>
    <property type="match status" value="1"/>
</dbReference>
<dbReference type="InterPro" id="IPR053086">
    <property type="entry name" value="RhoGEF_domain"/>
</dbReference>
<dbReference type="Gene3D" id="1.10.20.10">
    <property type="entry name" value="Histone, subunit A"/>
    <property type="match status" value="1"/>
</dbReference>
<organism evidence="1 2">
    <name type="scientific">Paramuricea clavata</name>
    <name type="common">Red gorgonian</name>
    <name type="synonym">Violescent sea-whip</name>
    <dbReference type="NCBI Taxonomy" id="317549"/>
    <lineage>
        <taxon>Eukaryota</taxon>
        <taxon>Metazoa</taxon>
        <taxon>Cnidaria</taxon>
        <taxon>Anthozoa</taxon>
        <taxon>Octocorallia</taxon>
        <taxon>Malacalcyonacea</taxon>
        <taxon>Plexauridae</taxon>
        <taxon>Paramuricea</taxon>
    </lineage>
</organism>
<dbReference type="GO" id="GO:0005085">
    <property type="term" value="F:guanyl-nucleotide exchange factor activity"/>
    <property type="evidence" value="ECO:0007669"/>
    <property type="project" value="InterPro"/>
</dbReference>
<dbReference type="InterPro" id="IPR035899">
    <property type="entry name" value="DBL_dom_sf"/>
</dbReference>
<dbReference type="AlphaFoldDB" id="A0A6S7I9R6"/>
<dbReference type="CDD" id="cd22915">
    <property type="entry name" value="HFD_SOS1_rpt2"/>
    <property type="match status" value="1"/>
</dbReference>
<protein>
    <submittedName>
        <fullName evidence="1">Son of sevenless homolog 1-like</fullName>
    </submittedName>
</protein>
<dbReference type="Pfam" id="PF22697">
    <property type="entry name" value="SOS1_NGEF_PH"/>
    <property type="match status" value="1"/>
</dbReference>
<dbReference type="Gene3D" id="2.30.29.30">
    <property type="entry name" value="Pleckstrin-homology domain (PH domain)/Phosphotyrosine-binding domain (PTB)"/>
    <property type="match status" value="1"/>
</dbReference>
<evidence type="ECO:0000313" key="1">
    <source>
        <dbReference type="EMBL" id="CAB4013749.1"/>
    </source>
</evidence>
<dbReference type="EMBL" id="CACRXK020008005">
    <property type="protein sequence ID" value="CAB4013749.1"/>
    <property type="molecule type" value="Genomic_DNA"/>
</dbReference>
<dbReference type="PROSITE" id="PS50003">
    <property type="entry name" value="PH_DOMAIN"/>
    <property type="match status" value="1"/>
</dbReference>
<dbReference type="PANTHER" id="PTHR45834:SF3">
    <property type="entry name" value="RHO GUANINE NUCLEOTIDE EXCHANGE FACTOR 3, ISOFORM L"/>
    <property type="match status" value="1"/>
</dbReference>
<dbReference type="PRINTS" id="PR00620">
    <property type="entry name" value="HISTONEH2A"/>
</dbReference>
<sequence>MPLIDGGSDINLSKWLGVFVVALKKVAKEVQPELDTKKEAIEYVEKLIIQLLGHLCIVHPHSYKDVEERVKKTFPKPIDQWCIEEGQQAVGKGKKKNPLVLPVDKIHPLLQKEVLGYKIDYPVSLYIVAVLEYISADILKLAGNYVQNIRDKVITEQHIKVALCADKVLLEMFESDDLETSAEDEPLEERPITHQDIVKEMMVLERQYIRILNMIILVFRQSFVEATDQLFTEEDIQVIFTNIIDIYEFTVMFAGLLENAIEMADQDPSIVAPIGECFEDMTEAQAFDCYETYLNARVTPTPSDKLYKKLGIVGRLGELMTRPEVAGYFQSKGADFHDAVRYVLPRLLLEPIGHCLHYIDLIKTLQKTAPNDEERKSLSEALSVIQGLQVIISGISATGTLGRPRKSDEKFSKAQRRKSTIKPSLSKLRDLQKNIEGWEGKDISQLCTELIKDGTLSKTSKGGRVSERRVFLLDNLMIFCKQNTRHSSSGPFPEYRFKEKIFLRKSEVKEQEDTAETKHAVDFTDGEGPIVTIKFKTYQEKEEWMSSIMSVYLKSTLDRLLDKILREHEQATPLRLPSVEEYCFAEEDREDNIVFEEKQNSGGVPVIKGGTLVKLIERLTYHKYSGT</sequence>
<gene>
    <name evidence="1" type="ORF">PACLA_8A042996</name>
</gene>
<evidence type="ECO:0000313" key="2">
    <source>
        <dbReference type="Proteomes" id="UP001152795"/>
    </source>
</evidence>
<comment type="caution">
    <text evidence="1">The sequence shown here is derived from an EMBL/GenBank/DDBJ whole genome shotgun (WGS) entry which is preliminary data.</text>
</comment>
<name>A0A6S7I9R6_PARCT</name>
<dbReference type="OrthoDB" id="546434at2759"/>
<dbReference type="SUPFAM" id="SSF47113">
    <property type="entry name" value="Histone-fold"/>
    <property type="match status" value="1"/>
</dbReference>
<keyword evidence="2" id="KW-1185">Reference proteome</keyword>
<dbReference type="GO" id="GO:0046982">
    <property type="term" value="F:protein heterodimerization activity"/>
    <property type="evidence" value="ECO:0007669"/>
    <property type="project" value="InterPro"/>
</dbReference>
<dbReference type="Gene3D" id="1.20.900.10">
    <property type="entry name" value="Dbl homology (DH) domain"/>
    <property type="match status" value="1"/>
</dbReference>
<dbReference type="InterPro" id="IPR009072">
    <property type="entry name" value="Histone-fold"/>
</dbReference>
<dbReference type="SUPFAM" id="SSF50729">
    <property type="entry name" value="PH domain-like"/>
    <property type="match status" value="1"/>
</dbReference>
<dbReference type="SMART" id="SM00325">
    <property type="entry name" value="RhoGEF"/>
    <property type="match status" value="1"/>
</dbReference>
<dbReference type="GO" id="GO:0000786">
    <property type="term" value="C:nucleosome"/>
    <property type="evidence" value="ECO:0007669"/>
    <property type="project" value="InterPro"/>
</dbReference>
<dbReference type="InterPro" id="IPR000219">
    <property type="entry name" value="DH_dom"/>
</dbReference>
<dbReference type="SMART" id="SM00414">
    <property type="entry name" value="H2A"/>
    <property type="match status" value="1"/>
</dbReference>
<dbReference type="InterPro" id="IPR002119">
    <property type="entry name" value="Histone_H2A"/>
</dbReference>
<proteinExistence type="predicted"/>
<dbReference type="SMART" id="SM00233">
    <property type="entry name" value="PH"/>
    <property type="match status" value="1"/>
</dbReference>
<accession>A0A6S7I9R6</accession>
<reference evidence="1" key="1">
    <citation type="submission" date="2020-04" db="EMBL/GenBank/DDBJ databases">
        <authorList>
            <person name="Alioto T."/>
            <person name="Alioto T."/>
            <person name="Gomez Garrido J."/>
        </authorList>
    </citation>
    <scope>NUCLEOTIDE SEQUENCE</scope>
    <source>
        <strain evidence="1">A484AB</strain>
    </source>
</reference>
<dbReference type="InterPro" id="IPR001849">
    <property type="entry name" value="PH_domain"/>
</dbReference>
<dbReference type="CDD" id="cd00160">
    <property type="entry name" value="RhoGEF"/>
    <property type="match status" value="1"/>
</dbReference>
<dbReference type="SUPFAM" id="SSF48065">
    <property type="entry name" value="DBL homology domain (DH-domain)"/>
    <property type="match status" value="1"/>
</dbReference>
<dbReference type="FunFam" id="1.10.20.10:FF:000029">
    <property type="entry name" value="son of sevenless homolog 1 isoform X1"/>
    <property type="match status" value="1"/>
</dbReference>
<dbReference type="GO" id="GO:0005829">
    <property type="term" value="C:cytosol"/>
    <property type="evidence" value="ECO:0007669"/>
    <property type="project" value="TreeGrafter"/>
</dbReference>
<dbReference type="CDD" id="cd22914">
    <property type="entry name" value="HFD_SOS1_rpt1"/>
    <property type="match status" value="1"/>
</dbReference>
<dbReference type="InterPro" id="IPR055251">
    <property type="entry name" value="SOS1_NGEF_PH"/>
</dbReference>
<dbReference type="Proteomes" id="UP001152795">
    <property type="component" value="Unassembled WGS sequence"/>
</dbReference>
<dbReference type="Gene3D" id="1.20.870.10">
    <property type="entry name" value="Son of sevenless (SoS) protein Chain: S domain 1"/>
    <property type="match status" value="1"/>
</dbReference>
<dbReference type="PANTHER" id="PTHR45834">
    <property type="entry name" value="RHO GUANINE NUCLEOTIDE EXCHANGE FACTOR 9-RELATED"/>
    <property type="match status" value="1"/>
</dbReference>
<dbReference type="Pfam" id="PF00621">
    <property type="entry name" value="RhoGEF"/>
    <property type="match status" value="1"/>
</dbReference>